<feature type="compositionally biased region" description="Polar residues" evidence="10">
    <location>
        <begin position="282"/>
        <end position="297"/>
    </location>
</feature>
<dbReference type="AlphaFoldDB" id="A0AAW0NB44"/>
<keyword evidence="6" id="KW-0446">Lipid-binding</keyword>
<evidence type="ECO:0000256" key="4">
    <source>
        <dbReference type="ARBA" id="ARBA00022553"/>
    </source>
</evidence>
<dbReference type="InterPro" id="IPR000648">
    <property type="entry name" value="Oxysterol-bd"/>
</dbReference>
<comment type="similarity">
    <text evidence="2 8">Belongs to the OSBP family.</text>
</comment>
<evidence type="ECO:0000256" key="9">
    <source>
        <dbReference type="RuleBase" id="RU003845"/>
    </source>
</evidence>
<dbReference type="GO" id="GO:0005886">
    <property type="term" value="C:plasma membrane"/>
    <property type="evidence" value="ECO:0007669"/>
    <property type="project" value="TreeGrafter"/>
</dbReference>
<evidence type="ECO:0000313" key="13">
    <source>
        <dbReference type="Proteomes" id="UP001460270"/>
    </source>
</evidence>
<keyword evidence="5 9" id="KW-0445">Lipid transport</keyword>
<dbReference type="SUPFAM" id="SSF144000">
    <property type="entry name" value="Oxysterol-binding protein-like"/>
    <property type="match status" value="1"/>
</dbReference>
<evidence type="ECO:0000313" key="12">
    <source>
        <dbReference type="EMBL" id="KAK7895725.1"/>
    </source>
</evidence>
<dbReference type="GO" id="GO:0097038">
    <property type="term" value="C:perinuclear endoplasmic reticulum"/>
    <property type="evidence" value="ECO:0007669"/>
    <property type="project" value="TreeGrafter"/>
</dbReference>
<evidence type="ECO:0000256" key="3">
    <source>
        <dbReference type="ARBA" id="ARBA00022448"/>
    </source>
</evidence>
<sequence>MNELVKSLPSPTLPGVHIPCADTYRGWLFKWTNYLKGYQRRWFVLSNGLLSYYRTQAEMAHTCRGTIPVATAHIEVGDTCHFVLTSGGRNYHLKATSDGECQRWVSALQQAKANATLMMQHSDDSGDEGPGPQEDRTINQGVLKNLTTKLDDLSTCNELIGKHGAALQRSLSELEDVRGTADSTDRVKTVNERATLFRITSNAMINACQDFVDVAESHNRRWQKALQYEREQRHHLEEPSSNWPSVERSQRGDDSDENEEAEFFDAMEDSPAFITVAATGSIQHKRSGSNQSMSTGMPNDWTHNENDTSVTNHRRTRRCRIPDKPNYSLNLWSIMKNCIGKDLSKIPMPVNFNEPLSMLQRLTEDLEYSELLDRAARCDSSLEQMCLVAAFSVSSYSTTVHRTAKPFNPLLGETYELDRLEEFGYRSVCEQVSHHPPAAALHVSSQRGWSLWQHITIDSKFRGKYISVMPLGNIHLHFHASGNHYVWSKVTSTVHNIIVGKLWIDQSGDIEILNTTTKDTCRLKFSPYSYFSREVPRKVTGVVEDRDGTGHYILSGTWDDKMECSKVVDSSEGCGGSEGKQKTVYQTLQPKLLWKKYPLPNNAENMYYFSSLALTLNEPEEGVALRIVGCGRTSG</sequence>
<dbReference type="GO" id="GO:0006869">
    <property type="term" value="P:lipid transport"/>
    <property type="evidence" value="ECO:0007669"/>
    <property type="project" value="UniProtKB-KW"/>
</dbReference>
<name>A0AAW0NB44_9GOBI</name>
<evidence type="ECO:0000256" key="8">
    <source>
        <dbReference type="RuleBase" id="RU003844"/>
    </source>
</evidence>
<dbReference type="PANTHER" id="PTHR10972:SF70">
    <property type="entry name" value="OXYSTEROL-BINDING PROTEIN"/>
    <property type="match status" value="1"/>
</dbReference>
<dbReference type="InterPro" id="IPR018494">
    <property type="entry name" value="Oxysterol-bd_CS"/>
</dbReference>
<dbReference type="FunFam" id="2.40.160.120:FF:000003">
    <property type="entry name" value="Oxysterol-binding protein"/>
    <property type="match status" value="1"/>
</dbReference>
<dbReference type="Gene3D" id="2.30.29.30">
    <property type="entry name" value="Pleckstrin-homology domain (PH domain)/Phosphotyrosine-binding domain (PTB)"/>
    <property type="match status" value="1"/>
</dbReference>
<keyword evidence="13" id="KW-1185">Reference proteome</keyword>
<dbReference type="PANTHER" id="PTHR10972">
    <property type="entry name" value="OXYSTEROL-BINDING PROTEIN-RELATED"/>
    <property type="match status" value="1"/>
</dbReference>
<feature type="region of interest" description="Disordered" evidence="10">
    <location>
        <begin position="282"/>
        <end position="315"/>
    </location>
</feature>
<dbReference type="Pfam" id="PF01237">
    <property type="entry name" value="Oxysterol_BP"/>
    <property type="match status" value="1"/>
</dbReference>
<accession>A0AAW0NB44</accession>
<evidence type="ECO:0000256" key="10">
    <source>
        <dbReference type="SAM" id="MobiDB-lite"/>
    </source>
</evidence>
<dbReference type="Pfam" id="PF00169">
    <property type="entry name" value="PH"/>
    <property type="match status" value="1"/>
</dbReference>
<dbReference type="FunFam" id="2.30.29.30:FF:000256">
    <property type="entry name" value="Oxysterol-binding protein"/>
    <property type="match status" value="1"/>
</dbReference>
<dbReference type="GO" id="GO:0015485">
    <property type="term" value="F:cholesterol binding"/>
    <property type="evidence" value="ECO:0007669"/>
    <property type="project" value="TreeGrafter"/>
</dbReference>
<dbReference type="EMBL" id="JBBPFD010000015">
    <property type="protein sequence ID" value="KAK7895725.1"/>
    <property type="molecule type" value="Genomic_DNA"/>
</dbReference>
<dbReference type="InterPro" id="IPR011993">
    <property type="entry name" value="PH-like_dom_sf"/>
</dbReference>
<dbReference type="SMART" id="SM00233">
    <property type="entry name" value="PH"/>
    <property type="match status" value="1"/>
</dbReference>
<keyword evidence="7" id="KW-0472">Membrane</keyword>
<feature type="domain" description="PH" evidence="11">
    <location>
        <begin position="21"/>
        <end position="113"/>
    </location>
</feature>
<dbReference type="GO" id="GO:0005829">
    <property type="term" value="C:cytosol"/>
    <property type="evidence" value="ECO:0007669"/>
    <property type="project" value="TreeGrafter"/>
</dbReference>
<dbReference type="Proteomes" id="UP001460270">
    <property type="component" value="Unassembled WGS sequence"/>
</dbReference>
<evidence type="ECO:0000256" key="2">
    <source>
        <dbReference type="ARBA" id="ARBA00008842"/>
    </source>
</evidence>
<dbReference type="InterPro" id="IPR037239">
    <property type="entry name" value="OSBP_sf"/>
</dbReference>
<evidence type="ECO:0000256" key="6">
    <source>
        <dbReference type="ARBA" id="ARBA00023121"/>
    </source>
</evidence>
<dbReference type="CDD" id="cd13284">
    <property type="entry name" value="PH_OSBP_ORP4"/>
    <property type="match status" value="1"/>
</dbReference>
<reference evidence="13" key="1">
    <citation type="submission" date="2024-04" db="EMBL/GenBank/DDBJ databases">
        <title>Salinicola lusitanus LLJ914,a marine bacterium isolated from the Okinawa Trough.</title>
        <authorList>
            <person name="Li J."/>
        </authorList>
    </citation>
    <scope>NUCLEOTIDE SEQUENCE [LARGE SCALE GENOMIC DNA]</scope>
</reference>
<keyword evidence="3 9" id="KW-0813">Transport</keyword>
<keyword evidence="4" id="KW-0597">Phosphoprotein</keyword>
<dbReference type="SUPFAM" id="SSF50729">
    <property type="entry name" value="PH domain-like"/>
    <property type="match status" value="1"/>
</dbReference>
<evidence type="ECO:0000256" key="5">
    <source>
        <dbReference type="ARBA" id="ARBA00023055"/>
    </source>
</evidence>
<evidence type="ECO:0000259" key="11">
    <source>
        <dbReference type="PROSITE" id="PS50003"/>
    </source>
</evidence>
<dbReference type="PROSITE" id="PS01013">
    <property type="entry name" value="OSBP"/>
    <property type="match status" value="1"/>
</dbReference>
<comment type="subcellular location">
    <subcellularLocation>
        <location evidence="1">Membrane</location>
        <topology evidence="1">Peripheral membrane protein</topology>
    </subcellularLocation>
</comment>
<dbReference type="InterPro" id="IPR001849">
    <property type="entry name" value="PH_domain"/>
</dbReference>
<proteinExistence type="inferred from homology"/>
<gene>
    <name evidence="12" type="ORF">WMY93_021050</name>
</gene>
<evidence type="ECO:0000256" key="1">
    <source>
        <dbReference type="ARBA" id="ARBA00004170"/>
    </source>
</evidence>
<comment type="caution">
    <text evidence="12">The sequence shown here is derived from an EMBL/GenBank/DDBJ whole genome shotgun (WGS) entry which is preliminary data.</text>
</comment>
<protein>
    <recommendedName>
        <fullName evidence="9">Oxysterol-binding protein</fullName>
    </recommendedName>
</protein>
<dbReference type="Gene3D" id="2.40.160.120">
    <property type="match status" value="1"/>
</dbReference>
<dbReference type="PROSITE" id="PS50003">
    <property type="entry name" value="PH_DOMAIN"/>
    <property type="match status" value="1"/>
</dbReference>
<feature type="region of interest" description="Disordered" evidence="10">
    <location>
        <begin position="232"/>
        <end position="259"/>
    </location>
</feature>
<organism evidence="12 13">
    <name type="scientific">Mugilogobius chulae</name>
    <name type="common">yellowstripe goby</name>
    <dbReference type="NCBI Taxonomy" id="88201"/>
    <lineage>
        <taxon>Eukaryota</taxon>
        <taxon>Metazoa</taxon>
        <taxon>Chordata</taxon>
        <taxon>Craniata</taxon>
        <taxon>Vertebrata</taxon>
        <taxon>Euteleostomi</taxon>
        <taxon>Actinopterygii</taxon>
        <taxon>Neopterygii</taxon>
        <taxon>Teleostei</taxon>
        <taxon>Neoteleostei</taxon>
        <taxon>Acanthomorphata</taxon>
        <taxon>Gobiaria</taxon>
        <taxon>Gobiiformes</taxon>
        <taxon>Gobioidei</taxon>
        <taxon>Gobiidae</taxon>
        <taxon>Gobionellinae</taxon>
        <taxon>Mugilogobius</taxon>
    </lineage>
</organism>
<evidence type="ECO:0000256" key="7">
    <source>
        <dbReference type="ARBA" id="ARBA00023136"/>
    </source>
</evidence>